<keyword evidence="1" id="KW-1133">Transmembrane helix</keyword>
<feature type="transmembrane region" description="Helical" evidence="1">
    <location>
        <begin position="16"/>
        <end position="37"/>
    </location>
</feature>
<feature type="non-terminal residue" evidence="2">
    <location>
        <position position="1"/>
    </location>
</feature>
<dbReference type="EMBL" id="JAMKFB020000012">
    <property type="protein sequence ID" value="KAL0180053.1"/>
    <property type="molecule type" value="Genomic_DNA"/>
</dbReference>
<reference evidence="2 3" key="1">
    <citation type="submission" date="2024-05" db="EMBL/GenBank/DDBJ databases">
        <title>Genome sequencing and assembly of Indian major carp, Cirrhinus mrigala (Hamilton, 1822).</title>
        <authorList>
            <person name="Mohindra V."/>
            <person name="Chowdhury L.M."/>
            <person name="Lal K."/>
            <person name="Jena J.K."/>
        </authorList>
    </citation>
    <scope>NUCLEOTIDE SEQUENCE [LARGE SCALE GENOMIC DNA]</scope>
    <source>
        <strain evidence="2">CM1030</strain>
        <tissue evidence="2">Blood</tissue>
    </source>
</reference>
<name>A0ABD0Q185_CIRMR</name>
<evidence type="ECO:0000313" key="3">
    <source>
        <dbReference type="Proteomes" id="UP001529510"/>
    </source>
</evidence>
<organism evidence="2 3">
    <name type="scientific">Cirrhinus mrigala</name>
    <name type="common">Mrigala</name>
    <dbReference type="NCBI Taxonomy" id="683832"/>
    <lineage>
        <taxon>Eukaryota</taxon>
        <taxon>Metazoa</taxon>
        <taxon>Chordata</taxon>
        <taxon>Craniata</taxon>
        <taxon>Vertebrata</taxon>
        <taxon>Euteleostomi</taxon>
        <taxon>Actinopterygii</taxon>
        <taxon>Neopterygii</taxon>
        <taxon>Teleostei</taxon>
        <taxon>Ostariophysi</taxon>
        <taxon>Cypriniformes</taxon>
        <taxon>Cyprinidae</taxon>
        <taxon>Labeoninae</taxon>
        <taxon>Labeonini</taxon>
        <taxon>Cirrhinus</taxon>
    </lineage>
</organism>
<keyword evidence="1" id="KW-0472">Membrane</keyword>
<dbReference type="AlphaFoldDB" id="A0ABD0Q185"/>
<comment type="caution">
    <text evidence="2">The sequence shown here is derived from an EMBL/GenBank/DDBJ whole genome shotgun (WGS) entry which is preliminary data.</text>
</comment>
<proteinExistence type="predicted"/>
<protein>
    <submittedName>
        <fullName evidence="2">Uncharacterized protein</fullName>
    </submittedName>
</protein>
<sequence>TSVVEEKPKAEVSFLAGQWILLVLSIVFLLGIVYLAYRYRKTKRLQDKSMSQMELK</sequence>
<accession>A0ABD0Q185</accession>
<evidence type="ECO:0000256" key="1">
    <source>
        <dbReference type="SAM" id="Phobius"/>
    </source>
</evidence>
<gene>
    <name evidence="2" type="ORF">M9458_025495</name>
</gene>
<evidence type="ECO:0000313" key="2">
    <source>
        <dbReference type="EMBL" id="KAL0180053.1"/>
    </source>
</evidence>
<keyword evidence="3" id="KW-1185">Reference proteome</keyword>
<keyword evidence="1" id="KW-0812">Transmembrane</keyword>
<dbReference type="Proteomes" id="UP001529510">
    <property type="component" value="Unassembled WGS sequence"/>
</dbReference>